<gene>
    <name evidence="2" type="ORF">FEHR0123_LOCUS5612</name>
</gene>
<sequence length="107" mass="12189">MILLKVWLLRLVLVQSLLNWAHFARVGLARVVFHRFAPSHGQIGEQLVHLGRRGSYVCWRAEDRVPGADPAWQRSVSLGGLLGPRSILQLDRLRRFSNVHKLDFGAE</sequence>
<keyword evidence="1" id="KW-0732">Signal</keyword>
<reference evidence="2" key="1">
    <citation type="submission" date="2021-01" db="EMBL/GenBank/DDBJ databases">
        <authorList>
            <person name="Corre E."/>
            <person name="Pelletier E."/>
            <person name="Niang G."/>
            <person name="Scheremetjew M."/>
            <person name="Finn R."/>
            <person name="Kale V."/>
            <person name="Holt S."/>
            <person name="Cochrane G."/>
            <person name="Meng A."/>
            <person name="Brown T."/>
            <person name="Cohen L."/>
        </authorList>
    </citation>
    <scope>NUCLEOTIDE SEQUENCE</scope>
    <source>
        <strain evidence="2">Fehren 1</strain>
    </source>
</reference>
<name>A0A7S3I1Q8_9SPIT</name>
<dbReference type="EMBL" id="HBIE01018206">
    <property type="protein sequence ID" value="CAE0310694.1"/>
    <property type="molecule type" value="Transcribed_RNA"/>
</dbReference>
<organism evidence="2">
    <name type="scientific">Favella ehrenbergii</name>
    <dbReference type="NCBI Taxonomy" id="182087"/>
    <lineage>
        <taxon>Eukaryota</taxon>
        <taxon>Sar</taxon>
        <taxon>Alveolata</taxon>
        <taxon>Ciliophora</taxon>
        <taxon>Intramacronucleata</taxon>
        <taxon>Spirotrichea</taxon>
        <taxon>Choreotrichia</taxon>
        <taxon>Tintinnida</taxon>
        <taxon>Xystonellidae</taxon>
        <taxon>Favella</taxon>
    </lineage>
</organism>
<evidence type="ECO:0008006" key="3">
    <source>
        <dbReference type="Google" id="ProtNLM"/>
    </source>
</evidence>
<feature type="chain" id="PRO_5031051945" description="Secreted protein" evidence="1">
    <location>
        <begin position="24"/>
        <end position="107"/>
    </location>
</feature>
<feature type="signal peptide" evidence="1">
    <location>
        <begin position="1"/>
        <end position="23"/>
    </location>
</feature>
<evidence type="ECO:0000256" key="1">
    <source>
        <dbReference type="SAM" id="SignalP"/>
    </source>
</evidence>
<evidence type="ECO:0000313" key="2">
    <source>
        <dbReference type="EMBL" id="CAE0310694.1"/>
    </source>
</evidence>
<protein>
    <recommendedName>
        <fullName evidence="3">Secreted protein</fullName>
    </recommendedName>
</protein>
<dbReference type="AlphaFoldDB" id="A0A7S3I1Q8"/>
<proteinExistence type="predicted"/>
<accession>A0A7S3I1Q8</accession>